<dbReference type="RefSeq" id="WP_149676343.1">
    <property type="nucleotide sequence ID" value="NZ_VTUZ01000068.1"/>
</dbReference>
<dbReference type="Pfam" id="PF02595">
    <property type="entry name" value="Gly_kinase"/>
    <property type="match status" value="1"/>
</dbReference>
<dbReference type="Gene3D" id="3.40.50.10350">
    <property type="entry name" value="Glycerate kinase, domain 1"/>
    <property type="match status" value="1"/>
</dbReference>
<dbReference type="InterPro" id="IPR018197">
    <property type="entry name" value="Glycerate_kinase_RE-like"/>
</dbReference>
<dbReference type="SUPFAM" id="SSF110738">
    <property type="entry name" value="Glycerate kinase I"/>
    <property type="match status" value="1"/>
</dbReference>
<protein>
    <submittedName>
        <fullName evidence="1">Glycerate kinase</fullName>
    </submittedName>
</protein>
<comment type="caution">
    <text evidence="1">The sequence shown here is derived from an EMBL/GenBank/DDBJ whole genome shotgun (WGS) entry which is preliminary data.</text>
</comment>
<dbReference type="Proteomes" id="UP000325273">
    <property type="component" value="Unassembled WGS sequence"/>
</dbReference>
<reference evidence="1 2" key="1">
    <citation type="submission" date="2019-08" db="EMBL/GenBank/DDBJ databases">
        <title>Paraburkholderia sp. DCY113.</title>
        <authorList>
            <person name="Kang J."/>
        </authorList>
    </citation>
    <scope>NUCLEOTIDE SEQUENCE [LARGE SCALE GENOMIC DNA]</scope>
    <source>
        <strain evidence="1 2">DCY113</strain>
    </source>
</reference>
<evidence type="ECO:0000313" key="2">
    <source>
        <dbReference type="Proteomes" id="UP000325273"/>
    </source>
</evidence>
<evidence type="ECO:0000313" key="1">
    <source>
        <dbReference type="EMBL" id="KAA0997968.1"/>
    </source>
</evidence>
<keyword evidence="1" id="KW-0808">Transferase</keyword>
<proteinExistence type="predicted"/>
<dbReference type="GO" id="GO:0031388">
    <property type="term" value="P:organic acid phosphorylation"/>
    <property type="evidence" value="ECO:0007669"/>
    <property type="project" value="InterPro"/>
</dbReference>
<dbReference type="AlphaFoldDB" id="A0A5B0G5I6"/>
<organism evidence="1 2">
    <name type="scientific">Paraburkholderia panacisoli</name>
    <dbReference type="NCBI Taxonomy" id="2603818"/>
    <lineage>
        <taxon>Bacteria</taxon>
        <taxon>Pseudomonadati</taxon>
        <taxon>Pseudomonadota</taxon>
        <taxon>Betaproteobacteria</taxon>
        <taxon>Burkholderiales</taxon>
        <taxon>Burkholderiaceae</taxon>
        <taxon>Paraburkholderia</taxon>
    </lineage>
</organism>
<sequence>MSNITGPQRERGAQPVARHIGLELALKDVDRLITGKGHSDTETLRGPPPFLAAQYASAAGVPASVLSGAIDTSAFAYLGEGFAGCFSPAPGPITLDIAIGDVVTLLENAAEQMARLRYSMR</sequence>
<keyword evidence="2" id="KW-1185">Reference proteome</keyword>
<dbReference type="InterPro" id="IPR004381">
    <property type="entry name" value="Glycerate_kinase"/>
</dbReference>
<dbReference type="InterPro" id="IPR036129">
    <property type="entry name" value="Glycerate_kinase_sf"/>
</dbReference>
<keyword evidence="1" id="KW-0418">Kinase</keyword>
<gene>
    <name evidence="1" type="ORF">FVF58_46780</name>
</gene>
<accession>A0A5B0G5I6</accession>
<name>A0A5B0G5I6_9BURK</name>
<dbReference type="EMBL" id="VTUZ01000068">
    <property type="protein sequence ID" value="KAA0997968.1"/>
    <property type="molecule type" value="Genomic_DNA"/>
</dbReference>
<dbReference type="GO" id="GO:0008887">
    <property type="term" value="F:glycerate kinase activity"/>
    <property type="evidence" value="ECO:0007669"/>
    <property type="project" value="InterPro"/>
</dbReference>